<name>A0AC35FI27_9BILA</name>
<reference evidence="2" key="1">
    <citation type="submission" date="2022-11" db="UniProtKB">
        <authorList>
            <consortium name="WormBaseParasite"/>
        </authorList>
    </citation>
    <scope>IDENTIFICATION</scope>
</reference>
<accession>A0AC35FI27</accession>
<dbReference type="Proteomes" id="UP000887580">
    <property type="component" value="Unplaced"/>
</dbReference>
<evidence type="ECO:0000313" key="2">
    <source>
        <dbReference type="WBParaSite" id="PS1159_v2.g17046.t1"/>
    </source>
</evidence>
<evidence type="ECO:0000313" key="1">
    <source>
        <dbReference type="Proteomes" id="UP000887580"/>
    </source>
</evidence>
<organism evidence="1 2">
    <name type="scientific">Panagrolaimus sp. PS1159</name>
    <dbReference type="NCBI Taxonomy" id="55785"/>
    <lineage>
        <taxon>Eukaryota</taxon>
        <taxon>Metazoa</taxon>
        <taxon>Ecdysozoa</taxon>
        <taxon>Nematoda</taxon>
        <taxon>Chromadorea</taxon>
        <taxon>Rhabditida</taxon>
        <taxon>Tylenchina</taxon>
        <taxon>Panagrolaimomorpha</taxon>
        <taxon>Panagrolaimoidea</taxon>
        <taxon>Panagrolaimidae</taxon>
        <taxon>Panagrolaimus</taxon>
    </lineage>
</organism>
<proteinExistence type="predicted"/>
<sequence>MVKVQPDPSSTHPNRHNPNGVQFDPEAAEYYPSACCETLHVKNAVLAATLLQITFCILLLFLYINLDNNGFLRAVDICRTSMILLFFCNVVGLLCAFIGTLHEKLILVQVQTMILTSLVVLADFMSLCLVLIMAIGKRNYATASIPGIFIDTDRVEYVLGPFWIYLIAIGLHMAAAGTMCFIGVYNRYLKFLREKTEYTKISAEANPPPRANVITVNRSDS</sequence>
<protein>
    <submittedName>
        <fullName evidence="2">Uncharacterized protein</fullName>
    </submittedName>
</protein>
<dbReference type="WBParaSite" id="PS1159_v2.g17046.t1">
    <property type="protein sequence ID" value="PS1159_v2.g17046.t1"/>
    <property type="gene ID" value="PS1159_v2.g17046"/>
</dbReference>